<dbReference type="SMART" id="SM00479">
    <property type="entry name" value="EXOIII"/>
    <property type="match status" value="1"/>
</dbReference>
<dbReference type="Gene3D" id="3.30.420.10">
    <property type="entry name" value="Ribonuclease H-like superfamily/Ribonuclease H"/>
    <property type="match status" value="1"/>
</dbReference>
<organism evidence="2 3">
    <name type="scientific">Candidatus Megaera venefica</name>
    <dbReference type="NCBI Taxonomy" id="2055910"/>
    <lineage>
        <taxon>Bacteria</taxon>
        <taxon>Pseudomonadati</taxon>
        <taxon>Pseudomonadota</taxon>
        <taxon>Alphaproteobacteria</taxon>
        <taxon>Rickettsiales</taxon>
        <taxon>Rickettsiaceae</taxon>
        <taxon>Candidatus Megaera</taxon>
    </lineage>
</organism>
<dbReference type="PANTHER" id="PTHR30231">
    <property type="entry name" value="DNA POLYMERASE III SUBUNIT EPSILON"/>
    <property type="match status" value="1"/>
</dbReference>
<accession>A0ABU5NF45</accession>
<evidence type="ECO:0000313" key="3">
    <source>
        <dbReference type="Proteomes" id="UP001291687"/>
    </source>
</evidence>
<dbReference type="EMBL" id="JARJFB010000271">
    <property type="protein sequence ID" value="MEA0971781.1"/>
    <property type="molecule type" value="Genomic_DNA"/>
</dbReference>
<name>A0ABU5NF45_9RICK</name>
<protein>
    <submittedName>
        <fullName evidence="2">DNA polymerase III subunit epsilon domain protein</fullName>
    </submittedName>
</protein>
<dbReference type="NCBIfam" id="NF006615">
    <property type="entry name" value="PRK09182.1"/>
    <property type="match status" value="1"/>
</dbReference>
<comment type="caution">
    <text evidence="2">The sequence shown here is derived from an EMBL/GenBank/DDBJ whole genome shotgun (WGS) entry which is preliminary data.</text>
</comment>
<gene>
    <name evidence="2" type="ORF">Megvenef_01769</name>
</gene>
<dbReference type="Pfam" id="PF00929">
    <property type="entry name" value="RNase_T"/>
    <property type="match status" value="1"/>
</dbReference>
<sequence>MFLDIEATGLSYSTDKIIELGMVKFEYTEDGKIFHLLEDFNQYQDPQVPISEFISRLTGITNDTVKGHNIDETELATYLQDVDLIIAHNAQFDRTFFEKTFPSIPPKAWSCTMFDVQWNQEGISSYKLEYIAYKYNFFYEGHRAVIDCLAGIHILAQELPCSQELVLKQLLTNALKLRFKLWAVGAHYNCKDLLRERGYRWENHQTNDYKAWSIEVIEENVAEEINYLRSTIYRSSINIPIEVFDAYSRFSYNPQYLKNDIKYQDKISWAKRLCSQ</sequence>
<keyword evidence="3" id="KW-1185">Reference proteome</keyword>
<feature type="domain" description="Exonuclease" evidence="1">
    <location>
        <begin position="1"/>
        <end position="164"/>
    </location>
</feature>
<dbReference type="InterPro" id="IPR013520">
    <property type="entry name" value="Ribonucl_H"/>
</dbReference>
<dbReference type="CDD" id="cd06127">
    <property type="entry name" value="DEDDh"/>
    <property type="match status" value="1"/>
</dbReference>
<dbReference type="Proteomes" id="UP001291687">
    <property type="component" value="Unassembled WGS sequence"/>
</dbReference>
<dbReference type="SUPFAM" id="SSF53098">
    <property type="entry name" value="Ribonuclease H-like"/>
    <property type="match status" value="1"/>
</dbReference>
<evidence type="ECO:0000313" key="2">
    <source>
        <dbReference type="EMBL" id="MEA0971781.1"/>
    </source>
</evidence>
<evidence type="ECO:0000259" key="1">
    <source>
        <dbReference type="SMART" id="SM00479"/>
    </source>
</evidence>
<dbReference type="InterPro" id="IPR036397">
    <property type="entry name" value="RNaseH_sf"/>
</dbReference>
<dbReference type="InterPro" id="IPR012337">
    <property type="entry name" value="RNaseH-like_sf"/>
</dbReference>
<reference evidence="2 3" key="1">
    <citation type="submission" date="2023-03" db="EMBL/GenBank/DDBJ databases">
        <title>Host association and intracellularity evolved multiple times independently in the Rickettsiales.</title>
        <authorList>
            <person name="Castelli M."/>
            <person name="Nardi T."/>
            <person name="Gammuto L."/>
            <person name="Bellinzona G."/>
            <person name="Sabaneyeva E."/>
            <person name="Potekhin A."/>
            <person name="Serra V."/>
            <person name="Petroni G."/>
            <person name="Sassera D."/>
        </authorList>
    </citation>
    <scope>NUCLEOTIDE SEQUENCE [LARGE SCALE GENOMIC DNA]</scope>
    <source>
        <strain evidence="2 3">Sr 2-6</strain>
    </source>
</reference>
<proteinExistence type="predicted"/>
<dbReference type="PANTHER" id="PTHR30231:SF37">
    <property type="entry name" value="EXODEOXYRIBONUCLEASE 10"/>
    <property type="match status" value="1"/>
</dbReference>